<keyword evidence="1" id="KW-0812">Transmembrane</keyword>
<name>A0A0G7ZMZ6_9MOLU</name>
<gene>
    <name evidence="2" type="ORF">HEPPS_01810</name>
</gene>
<reference evidence="3" key="1">
    <citation type="submission" date="2015-05" db="EMBL/GenBank/DDBJ databases">
        <authorList>
            <person name="Collingro A."/>
        </authorList>
    </citation>
    <scope>NUCLEOTIDE SEQUENCE [LARGE SCALE GENOMIC DNA]</scope>
    <source>
        <strain evidence="3">Ps</strain>
    </source>
</reference>
<protein>
    <submittedName>
        <fullName evidence="2">Uncharacterized protein</fullName>
    </submittedName>
</protein>
<accession>A0A0G7ZMZ6</accession>
<dbReference type="AlphaFoldDB" id="A0A0G7ZMZ6"/>
<sequence length="142" mass="17141">MSKFKQFFVNLKQKIKKSYLKIKNSINNFIEKIDKKIKPKTGYFWYRFFNIFSRILFMIIFPTIIILIGVDAYNVVLNDDEIHRVAIIVCGVLYIFFQFIAIFMKKYFAKWRNYSVVKTNSLNKKKIKNDSKKEKKQVEKIN</sequence>
<feature type="transmembrane region" description="Helical" evidence="1">
    <location>
        <begin position="82"/>
        <end position="104"/>
    </location>
</feature>
<keyword evidence="1" id="KW-1133">Transmembrane helix</keyword>
<feature type="transmembrane region" description="Helical" evidence="1">
    <location>
        <begin position="44"/>
        <end position="70"/>
    </location>
</feature>
<evidence type="ECO:0000313" key="3">
    <source>
        <dbReference type="Proteomes" id="UP000242141"/>
    </source>
</evidence>
<evidence type="ECO:0000256" key="1">
    <source>
        <dbReference type="SAM" id="Phobius"/>
    </source>
</evidence>
<proteinExistence type="predicted"/>
<dbReference type="EMBL" id="CWGI01000001">
    <property type="protein sequence ID" value="CRX36981.1"/>
    <property type="molecule type" value="Genomic_DNA"/>
</dbReference>
<keyword evidence="3" id="KW-1185">Reference proteome</keyword>
<organism evidence="2 3">
    <name type="scientific">Candidatus Hepatoplasma crinochetorum</name>
    <dbReference type="NCBI Taxonomy" id="295596"/>
    <lineage>
        <taxon>Bacteria</taxon>
        <taxon>Bacillati</taxon>
        <taxon>Mycoplasmatota</taxon>
        <taxon>Mollicutes</taxon>
        <taxon>Candidatus Hepatoplasmataceae</taxon>
        <taxon>Candidatus Hepatoplasma</taxon>
    </lineage>
</organism>
<keyword evidence="1" id="KW-0472">Membrane</keyword>
<dbReference type="Proteomes" id="UP000242141">
    <property type="component" value="Unassembled WGS sequence"/>
</dbReference>
<evidence type="ECO:0000313" key="2">
    <source>
        <dbReference type="EMBL" id="CRX36981.1"/>
    </source>
</evidence>